<feature type="transmembrane region" description="Helical" evidence="1">
    <location>
        <begin position="38"/>
        <end position="57"/>
    </location>
</feature>
<protein>
    <submittedName>
        <fullName evidence="2">Uncharacterized protein</fullName>
    </submittedName>
</protein>
<sequence length="62" mass="6646">MSDSKPKASKHLGKAMAAATLLLGVALAARLVYELLLPLLPLVGVFLILAIIYGVLFSQRRL</sequence>
<comment type="caution">
    <text evidence="2">The sequence shown here is derived from an EMBL/GenBank/DDBJ whole genome shotgun (WGS) entry which is preliminary data.</text>
</comment>
<accession>A0A5D3F9J1</accession>
<reference evidence="2 3" key="1">
    <citation type="submission" date="2019-08" db="EMBL/GenBank/DDBJ databases">
        <title>Actinomadura sp. nov. CYP1-5 isolated from mountain soil.</title>
        <authorList>
            <person name="Songsumanus A."/>
            <person name="Kuncharoen N."/>
            <person name="Kudo T."/>
            <person name="Yuki M."/>
            <person name="Igarashi Y."/>
            <person name="Tanasupawat S."/>
        </authorList>
    </citation>
    <scope>NUCLEOTIDE SEQUENCE [LARGE SCALE GENOMIC DNA]</scope>
    <source>
        <strain evidence="2 3">CYP1-5</strain>
    </source>
</reference>
<dbReference type="EMBL" id="VSRQ01000008">
    <property type="protein sequence ID" value="TYK44574.1"/>
    <property type="molecule type" value="Genomic_DNA"/>
</dbReference>
<dbReference type="AlphaFoldDB" id="A0A5D3F9J1"/>
<keyword evidence="1" id="KW-0812">Transmembrane</keyword>
<evidence type="ECO:0000313" key="3">
    <source>
        <dbReference type="Proteomes" id="UP000323505"/>
    </source>
</evidence>
<evidence type="ECO:0000256" key="1">
    <source>
        <dbReference type="SAM" id="Phobius"/>
    </source>
</evidence>
<keyword evidence="1" id="KW-1133">Transmembrane helix</keyword>
<evidence type="ECO:0000313" key="2">
    <source>
        <dbReference type="EMBL" id="TYK44574.1"/>
    </source>
</evidence>
<keyword evidence="3" id="KW-1185">Reference proteome</keyword>
<organism evidence="2 3">
    <name type="scientific">Actinomadura decatromicini</name>
    <dbReference type="NCBI Taxonomy" id="2604572"/>
    <lineage>
        <taxon>Bacteria</taxon>
        <taxon>Bacillati</taxon>
        <taxon>Actinomycetota</taxon>
        <taxon>Actinomycetes</taxon>
        <taxon>Streptosporangiales</taxon>
        <taxon>Thermomonosporaceae</taxon>
        <taxon>Actinomadura</taxon>
    </lineage>
</organism>
<gene>
    <name evidence="2" type="ORF">FXF68_34515</name>
</gene>
<dbReference type="RefSeq" id="WP_148766795.1">
    <property type="nucleotide sequence ID" value="NZ_VSRQ01000008.1"/>
</dbReference>
<dbReference type="Proteomes" id="UP000323505">
    <property type="component" value="Unassembled WGS sequence"/>
</dbReference>
<name>A0A5D3F9J1_9ACTN</name>
<keyword evidence="1" id="KW-0472">Membrane</keyword>
<proteinExistence type="predicted"/>